<dbReference type="GO" id="GO:0006355">
    <property type="term" value="P:regulation of DNA-templated transcription"/>
    <property type="evidence" value="ECO:0007669"/>
    <property type="project" value="InterPro"/>
</dbReference>
<gene>
    <name evidence="3" type="ORF">S03H2_31366</name>
</gene>
<evidence type="ECO:0000259" key="2">
    <source>
        <dbReference type="PROSITE" id="PS50112"/>
    </source>
</evidence>
<organism evidence="3">
    <name type="scientific">marine sediment metagenome</name>
    <dbReference type="NCBI Taxonomy" id="412755"/>
    <lineage>
        <taxon>unclassified sequences</taxon>
        <taxon>metagenomes</taxon>
        <taxon>ecological metagenomes</taxon>
    </lineage>
</organism>
<reference evidence="3" key="1">
    <citation type="journal article" date="2014" name="Front. Microbiol.">
        <title>High frequency of phylogenetically diverse reductive dehalogenase-homologous genes in deep subseafloor sedimentary metagenomes.</title>
        <authorList>
            <person name="Kawai M."/>
            <person name="Futagami T."/>
            <person name="Toyoda A."/>
            <person name="Takaki Y."/>
            <person name="Nishi S."/>
            <person name="Hori S."/>
            <person name="Arai W."/>
            <person name="Tsubouchi T."/>
            <person name="Morono Y."/>
            <person name="Uchiyama I."/>
            <person name="Ito T."/>
            <person name="Fujiyama A."/>
            <person name="Inagaki F."/>
            <person name="Takami H."/>
        </authorList>
    </citation>
    <scope>NUCLEOTIDE SEQUENCE</scope>
    <source>
        <strain evidence="3">Expedition CK06-06</strain>
    </source>
</reference>
<dbReference type="Gene3D" id="3.30.450.20">
    <property type="entry name" value="PAS domain"/>
    <property type="match status" value="1"/>
</dbReference>
<dbReference type="InterPro" id="IPR013767">
    <property type="entry name" value="PAS_fold"/>
</dbReference>
<keyword evidence="1" id="KW-0175">Coiled coil</keyword>
<comment type="caution">
    <text evidence="3">The sequence shown here is derived from an EMBL/GenBank/DDBJ whole genome shotgun (WGS) entry which is preliminary data.</text>
</comment>
<evidence type="ECO:0000256" key="1">
    <source>
        <dbReference type="SAM" id="Coils"/>
    </source>
</evidence>
<feature type="domain" description="PAS" evidence="2">
    <location>
        <begin position="100"/>
        <end position="145"/>
    </location>
</feature>
<dbReference type="NCBIfam" id="TIGR00229">
    <property type="entry name" value="sensory_box"/>
    <property type="match status" value="1"/>
</dbReference>
<dbReference type="CDD" id="cd00130">
    <property type="entry name" value="PAS"/>
    <property type="match status" value="1"/>
</dbReference>
<dbReference type="InterPro" id="IPR000014">
    <property type="entry name" value="PAS"/>
</dbReference>
<protein>
    <recommendedName>
        <fullName evidence="2">PAS domain-containing protein</fullName>
    </recommendedName>
</protein>
<sequence>MLDEKSKYKIELERTKKEFKKLQKELEETKTIFKIKVEARTKELRELAENLDEKVKERTKELEESRTALMNMLEDAEESRKALTNVLEDVDEARRRAEEERDNTKAIITNFADGLMILDKENKIILINPEGERFLDVNAKEVEGKILGALIKKPSLKKLAELLSAEETKEGLFRKELSFKKPTERVLEVTTVSLASRERKRCNFT</sequence>
<proteinExistence type="predicted"/>
<dbReference type="SMART" id="SM00091">
    <property type="entry name" value="PAS"/>
    <property type="match status" value="1"/>
</dbReference>
<name>X1GWT8_9ZZZZ</name>
<dbReference type="Pfam" id="PF00989">
    <property type="entry name" value="PAS"/>
    <property type="match status" value="1"/>
</dbReference>
<dbReference type="AlphaFoldDB" id="X1GWT8"/>
<dbReference type="SUPFAM" id="SSF55785">
    <property type="entry name" value="PYP-like sensor domain (PAS domain)"/>
    <property type="match status" value="1"/>
</dbReference>
<dbReference type="PROSITE" id="PS50112">
    <property type="entry name" value="PAS"/>
    <property type="match status" value="1"/>
</dbReference>
<evidence type="ECO:0000313" key="3">
    <source>
        <dbReference type="EMBL" id="GAH61622.1"/>
    </source>
</evidence>
<dbReference type="InterPro" id="IPR035965">
    <property type="entry name" value="PAS-like_dom_sf"/>
</dbReference>
<dbReference type="EMBL" id="BARU01019014">
    <property type="protein sequence ID" value="GAH61622.1"/>
    <property type="molecule type" value="Genomic_DNA"/>
</dbReference>
<feature type="coiled-coil region" evidence="1">
    <location>
        <begin position="5"/>
        <end position="107"/>
    </location>
</feature>
<accession>X1GWT8</accession>